<accession>A0A409XKB4</accession>
<dbReference type="AlphaFoldDB" id="A0A409XKB4"/>
<reference evidence="1 2" key="1">
    <citation type="journal article" date="2018" name="Evol. Lett.">
        <title>Horizontal gene cluster transfer increased hallucinogenic mushroom diversity.</title>
        <authorList>
            <person name="Reynolds H.T."/>
            <person name="Vijayakumar V."/>
            <person name="Gluck-Thaler E."/>
            <person name="Korotkin H.B."/>
            <person name="Matheny P.B."/>
            <person name="Slot J.C."/>
        </authorList>
    </citation>
    <scope>NUCLEOTIDE SEQUENCE [LARGE SCALE GENOMIC DNA]</scope>
    <source>
        <strain evidence="1 2">2631</strain>
    </source>
</reference>
<evidence type="ECO:0000313" key="2">
    <source>
        <dbReference type="Proteomes" id="UP000283269"/>
    </source>
</evidence>
<name>A0A409XKB4_PSICY</name>
<dbReference type="EMBL" id="NHYD01001423">
    <property type="protein sequence ID" value="PPQ91213.1"/>
    <property type="molecule type" value="Genomic_DNA"/>
</dbReference>
<comment type="caution">
    <text evidence="1">The sequence shown here is derived from an EMBL/GenBank/DDBJ whole genome shotgun (WGS) entry which is preliminary data.</text>
</comment>
<dbReference type="Proteomes" id="UP000283269">
    <property type="component" value="Unassembled WGS sequence"/>
</dbReference>
<protein>
    <submittedName>
        <fullName evidence="1">Uncharacterized protein</fullName>
    </submittedName>
</protein>
<evidence type="ECO:0000313" key="1">
    <source>
        <dbReference type="EMBL" id="PPQ91213.1"/>
    </source>
</evidence>
<gene>
    <name evidence="1" type="ORF">CVT25_001229</name>
</gene>
<proteinExistence type="predicted"/>
<sequence length="143" mass="16522">MFTDTLDYEEDHRRRLFDRALSIAKILLFEQRTRPAAYSSLPFTPIQPSRPYSPHPTTVYHPNAGIADILASSCSHKFLALAKHSRDFLTAESEERKWTVVTALNVQLYVRCFDPRYEAERDEDEVDARAIVLMISFLDEKGD</sequence>
<keyword evidence="2" id="KW-1185">Reference proteome</keyword>
<organism evidence="1 2">
    <name type="scientific">Psilocybe cyanescens</name>
    <dbReference type="NCBI Taxonomy" id="93625"/>
    <lineage>
        <taxon>Eukaryota</taxon>
        <taxon>Fungi</taxon>
        <taxon>Dikarya</taxon>
        <taxon>Basidiomycota</taxon>
        <taxon>Agaricomycotina</taxon>
        <taxon>Agaricomycetes</taxon>
        <taxon>Agaricomycetidae</taxon>
        <taxon>Agaricales</taxon>
        <taxon>Agaricineae</taxon>
        <taxon>Strophariaceae</taxon>
        <taxon>Psilocybe</taxon>
    </lineage>
</organism>
<dbReference type="InParanoid" id="A0A409XKB4"/>